<dbReference type="PANTHER" id="PTHR21329">
    <property type="entry name" value="PHOSPHATIDYLINOSITOL N-ACETYLGLUCOSAMINYLTRANSFERASE SUBUNIT Q-RELATED"/>
    <property type="match status" value="1"/>
</dbReference>
<reference evidence="1 2" key="1">
    <citation type="journal article" date="2014" name="Nat. Genet.">
        <title>Genome and transcriptome of the porcine whipworm Trichuris suis.</title>
        <authorList>
            <person name="Jex A.R."/>
            <person name="Nejsum P."/>
            <person name="Schwarz E.M."/>
            <person name="Hu L."/>
            <person name="Young N.D."/>
            <person name="Hall R.S."/>
            <person name="Korhonen P.K."/>
            <person name="Liao S."/>
            <person name="Thamsborg S."/>
            <person name="Xia J."/>
            <person name="Xu P."/>
            <person name="Wang S."/>
            <person name="Scheerlinck J.P."/>
            <person name="Hofmann A."/>
            <person name="Sternberg P.W."/>
            <person name="Wang J."/>
            <person name="Gasser R.B."/>
        </authorList>
    </citation>
    <scope>NUCLEOTIDE SEQUENCE [LARGE SCALE GENOMIC DNA]</scope>
    <source>
        <strain evidence="1">DCEP-RM93M</strain>
    </source>
</reference>
<dbReference type="GO" id="GO:0016020">
    <property type="term" value="C:membrane"/>
    <property type="evidence" value="ECO:0007669"/>
    <property type="project" value="InterPro"/>
</dbReference>
<gene>
    <name evidence="1" type="ORF">M513_03307</name>
</gene>
<dbReference type="Proteomes" id="UP000030764">
    <property type="component" value="Unassembled WGS sequence"/>
</dbReference>
<dbReference type="GO" id="GO:0006506">
    <property type="term" value="P:GPI anchor biosynthetic process"/>
    <property type="evidence" value="ECO:0007669"/>
    <property type="project" value="InterPro"/>
</dbReference>
<dbReference type="GO" id="GO:0005783">
    <property type="term" value="C:endoplasmic reticulum"/>
    <property type="evidence" value="ECO:0007669"/>
    <property type="project" value="TreeGrafter"/>
</dbReference>
<organism evidence="1 2">
    <name type="scientific">Trichuris suis</name>
    <name type="common">pig whipworm</name>
    <dbReference type="NCBI Taxonomy" id="68888"/>
    <lineage>
        <taxon>Eukaryota</taxon>
        <taxon>Metazoa</taxon>
        <taxon>Ecdysozoa</taxon>
        <taxon>Nematoda</taxon>
        <taxon>Enoplea</taxon>
        <taxon>Dorylaimia</taxon>
        <taxon>Trichinellida</taxon>
        <taxon>Trichuridae</taxon>
        <taxon>Trichuris</taxon>
    </lineage>
</organism>
<proteinExistence type="predicted"/>
<evidence type="ECO:0000313" key="1">
    <source>
        <dbReference type="EMBL" id="KFD55868.1"/>
    </source>
</evidence>
<evidence type="ECO:0000313" key="2">
    <source>
        <dbReference type="Proteomes" id="UP000030764"/>
    </source>
</evidence>
<protein>
    <submittedName>
        <fullName evidence="1">Uncharacterized protein</fullName>
    </submittedName>
</protein>
<accession>A0A085MF72</accession>
<dbReference type="InterPro" id="IPR007720">
    <property type="entry name" value="PigQ/GPI1"/>
</dbReference>
<name>A0A085MF72_9BILA</name>
<dbReference type="AlphaFoldDB" id="A0A085MF72"/>
<keyword evidence="2" id="KW-1185">Reference proteome</keyword>
<dbReference type="EMBL" id="KL363197">
    <property type="protein sequence ID" value="KFD55868.1"/>
    <property type="molecule type" value="Genomic_DNA"/>
</dbReference>
<dbReference type="PANTHER" id="PTHR21329:SF3">
    <property type="entry name" value="PHOSPHATIDYLINOSITOL N-ACETYLGLUCOSAMINYLTRANSFERASE SUBUNIT Q"/>
    <property type="match status" value="1"/>
</dbReference>
<dbReference type="Pfam" id="PF05024">
    <property type="entry name" value="Gpi1"/>
    <property type="match status" value="1"/>
</dbReference>
<sequence length="241" mass="27395">MIHAIKRQHLSFEAEQRLSNVPFAQPMKQELGVVCLTIFALFQKCNQLKHLRWKFMAPDLALGLGALFLFRFEDSMADEVTKHFQASSTHLTVLFRVDNFVAWLQSLIEWLMGAPGGLKLNKPLNTALGKLFISHLALWRSLHLCFKILRSIETVLLDFMSVVAPTAIQKAQSIRAALHRFRRDHDSTGNELRDSIKPNMYAQTVGRQADVKSVVAFLQADNAITKQTPFFDVQTVSLLFE</sequence>